<dbReference type="STRING" id="1192868.GCA_000304395_02589"/>
<comment type="caution">
    <text evidence="1">The sequence shown here is derived from an EMBL/GenBank/DDBJ whole genome shotgun (WGS) entry which is preliminary data.</text>
</comment>
<evidence type="ECO:0000313" key="1">
    <source>
        <dbReference type="EMBL" id="PWJ85337.1"/>
    </source>
</evidence>
<protein>
    <submittedName>
        <fullName evidence="1">Putative membrane protein</fullName>
    </submittedName>
</protein>
<proteinExistence type="predicted"/>
<keyword evidence="2" id="KW-1185">Reference proteome</keyword>
<dbReference type="RefSeq" id="WP_109612075.1">
    <property type="nucleotide sequence ID" value="NZ_QGGG01000003.1"/>
</dbReference>
<name>A0A316CBA0_PSESE</name>
<gene>
    <name evidence="1" type="ORF">C7441_103193</name>
</gene>
<dbReference type="EMBL" id="QGGG01000003">
    <property type="protein sequence ID" value="PWJ85337.1"/>
    <property type="molecule type" value="Genomic_DNA"/>
</dbReference>
<dbReference type="Proteomes" id="UP000245396">
    <property type="component" value="Unassembled WGS sequence"/>
</dbReference>
<dbReference type="OrthoDB" id="1346484at2"/>
<sequence length="183" mass="19991">MLRLLHALLLGLVGAGIVHIAVLLLLPMISQNDAWSRLAASSDLYKITRLDAESGVTPVVRLVDPLFDAAACRFDLSDGVLKVTANGHAPFWSVSVYNRAGENIYSFNDHTLPDGGIDFIVLTSTQLVELRKEMPEGLDKSIYVESPDEQGIVVVRGFVPDKSWEKQVVDFLGGISCAPEQQQ</sequence>
<dbReference type="PIRSF" id="PIRSF010244">
    <property type="entry name" value="UCP010244_imp"/>
    <property type="match status" value="1"/>
</dbReference>
<evidence type="ECO:0000313" key="2">
    <source>
        <dbReference type="Proteomes" id="UP000245396"/>
    </source>
</evidence>
<reference evidence="1 2" key="1">
    <citation type="submission" date="2018-05" db="EMBL/GenBank/DDBJ databases">
        <title>Genomic Encyclopedia of Type Strains, Phase IV (KMG-IV): sequencing the most valuable type-strain genomes for metagenomic binning, comparative biology and taxonomic classification.</title>
        <authorList>
            <person name="Goeker M."/>
        </authorList>
    </citation>
    <scope>NUCLEOTIDE SEQUENCE [LARGE SCALE GENOMIC DNA]</scope>
    <source>
        <strain evidence="1 2">DSM 6986</strain>
    </source>
</reference>
<accession>A0A316CBA0</accession>
<organism evidence="1 2">
    <name type="scientific">Pseudaminobacter salicylatoxidans</name>
    <dbReference type="NCBI Taxonomy" id="93369"/>
    <lineage>
        <taxon>Bacteria</taxon>
        <taxon>Pseudomonadati</taxon>
        <taxon>Pseudomonadota</taxon>
        <taxon>Alphaproteobacteria</taxon>
        <taxon>Hyphomicrobiales</taxon>
        <taxon>Phyllobacteriaceae</taxon>
        <taxon>Pseudaminobacter</taxon>
    </lineage>
</organism>
<dbReference type="AlphaFoldDB" id="A0A316CBA0"/>
<dbReference type="InterPro" id="IPR014456">
    <property type="entry name" value="UCP010244_IM"/>
</dbReference>